<dbReference type="EMBL" id="BJCD01000078">
    <property type="protein sequence ID" value="GDZ96130.1"/>
    <property type="molecule type" value="Genomic_DNA"/>
</dbReference>
<comment type="caution">
    <text evidence="2">The sequence shown here is derived from an EMBL/GenBank/DDBJ whole genome shotgun (WGS) entry which is preliminary data.</text>
</comment>
<dbReference type="AlphaFoldDB" id="A0A4P5ZIT3"/>
<evidence type="ECO:0000313" key="2">
    <source>
        <dbReference type="EMBL" id="GDZ96130.1"/>
    </source>
</evidence>
<dbReference type="RefSeq" id="WP_237157284.1">
    <property type="nucleotide sequence ID" value="NZ_BJCD01000078.1"/>
</dbReference>
<keyword evidence="1" id="KW-0175">Coiled coil</keyword>
<evidence type="ECO:0000256" key="1">
    <source>
        <dbReference type="SAM" id="Coils"/>
    </source>
</evidence>
<accession>A0A4P5ZIT3</accession>
<gene>
    <name evidence="2" type="ORF">PA905_45630</name>
</gene>
<organism evidence="2 3">
    <name type="scientific">Planktothrix agardhii CCAP 1459/11A</name>
    <dbReference type="NCBI Taxonomy" id="282420"/>
    <lineage>
        <taxon>Bacteria</taxon>
        <taxon>Bacillati</taxon>
        <taxon>Cyanobacteriota</taxon>
        <taxon>Cyanophyceae</taxon>
        <taxon>Oscillatoriophycideae</taxon>
        <taxon>Oscillatoriales</taxon>
        <taxon>Microcoleaceae</taxon>
        <taxon>Planktothrix</taxon>
    </lineage>
</organism>
<sequence length="242" mass="28920">MSEEKLKQALRNWQNKIDDLEYELSMTSYWDFSKKDYIYMLIKEYKIKINEISKQIKLISIPDPEEIKEETKKAEYMIDKIEKMSDRQRLQDLEKNLQILYEKLGDFEQELIITAHAPTKFELRQRIKREISPSIRRYEAEYWELYPQEAILISDEEAATQLVRVEQAVEAIERIPQTEYPDKLMELLEDIRTKLDEGDKAASAKLKVALPLIPLIASYELEMDTEAMMYKTWKSLKKIVRR</sequence>
<name>A0A4P5ZIT3_PLAAG</name>
<protein>
    <submittedName>
        <fullName evidence="2">Uncharacterized protein</fullName>
    </submittedName>
</protein>
<evidence type="ECO:0000313" key="3">
    <source>
        <dbReference type="Proteomes" id="UP000299794"/>
    </source>
</evidence>
<proteinExistence type="predicted"/>
<reference evidence="3" key="1">
    <citation type="submission" date="2019-02" db="EMBL/GenBank/DDBJ databases">
        <title>Draft genome sequence of Planktothrix agardhii NIES-905.</title>
        <authorList>
            <person name="Yamaguchi H."/>
            <person name="Suzuki S."/>
            <person name="Kawachi M."/>
        </authorList>
    </citation>
    <scope>NUCLEOTIDE SEQUENCE [LARGE SCALE GENOMIC DNA]</scope>
    <source>
        <strain evidence="3">CCAP 1459/11A</strain>
    </source>
</reference>
<dbReference type="Proteomes" id="UP000299794">
    <property type="component" value="Unassembled WGS sequence"/>
</dbReference>
<feature type="coiled-coil region" evidence="1">
    <location>
        <begin position="83"/>
        <end position="110"/>
    </location>
</feature>